<dbReference type="AlphaFoldDB" id="A0A5D8Z5H6"/>
<dbReference type="Proteomes" id="UP000323164">
    <property type="component" value="Unassembled WGS sequence"/>
</dbReference>
<evidence type="ECO:0000313" key="2">
    <source>
        <dbReference type="Proteomes" id="UP000323164"/>
    </source>
</evidence>
<proteinExistence type="predicted"/>
<organism evidence="1 2">
    <name type="scientific">Cognatilysobacter lacus</name>
    <dbReference type="NCBI Taxonomy" id="1643323"/>
    <lineage>
        <taxon>Bacteria</taxon>
        <taxon>Pseudomonadati</taxon>
        <taxon>Pseudomonadota</taxon>
        <taxon>Gammaproteobacteria</taxon>
        <taxon>Lysobacterales</taxon>
        <taxon>Lysobacteraceae</taxon>
        <taxon>Cognatilysobacter</taxon>
    </lineage>
</organism>
<sequence>MDRFPSTTTPSAVATLSPGQMVCIHYRAQPSDDRPGWRYVTAIDESMVKACKGECTTPHAAAAWVGPKPQLPCRVTHGAYSAGCPSGWIRADRLDEYSMGLPPDGETAAPTLKEAYETALPDTTIYSVTQAAGYACVVGARLDDLGRQSAIVAKFANGDTTPVWTTLIPHDSDVYANRATHCACESERCYVLVATDTQPAQSTSQTLISIARLSTAGAIVGTHEVTTIPGVPGNASAWLDAGSSHFVLKGQSLALAGLWRASPEDAPRPFTLQVSTF</sequence>
<accession>A0A5D8Z5H6</accession>
<dbReference type="OrthoDB" id="8665493at2"/>
<gene>
    <name evidence="1" type="ORF">FW784_07415</name>
</gene>
<reference evidence="1 2" key="1">
    <citation type="submission" date="2019-08" db="EMBL/GenBank/DDBJ databases">
        <title>Draft genome sequence of Lysobacter sp. UKS-15.</title>
        <authorList>
            <person name="Im W.-T."/>
        </authorList>
    </citation>
    <scope>NUCLEOTIDE SEQUENCE [LARGE SCALE GENOMIC DNA]</scope>
    <source>
        <strain evidence="1 2">UKS-15</strain>
    </source>
</reference>
<dbReference type="RefSeq" id="WP_149352718.1">
    <property type="nucleotide sequence ID" value="NZ_VTRV01000063.1"/>
</dbReference>
<comment type="caution">
    <text evidence="1">The sequence shown here is derived from an EMBL/GenBank/DDBJ whole genome shotgun (WGS) entry which is preliminary data.</text>
</comment>
<dbReference type="EMBL" id="VTRV01000063">
    <property type="protein sequence ID" value="TZF89900.1"/>
    <property type="molecule type" value="Genomic_DNA"/>
</dbReference>
<keyword evidence="2" id="KW-1185">Reference proteome</keyword>
<protein>
    <submittedName>
        <fullName evidence="1">Uncharacterized protein</fullName>
    </submittedName>
</protein>
<evidence type="ECO:0000313" key="1">
    <source>
        <dbReference type="EMBL" id="TZF89900.1"/>
    </source>
</evidence>
<name>A0A5D8Z5H6_9GAMM</name>